<reference evidence="2" key="1">
    <citation type="journal article" date="2020" name="Stud. Mycol.">
        <title>101 Dothideomycetes genomes: a test case for predicting lifestyles and emergence of pathogens.</title>
        <authorList>
            <person name="Haridas S."/>
            <person name="Albert R."/>
            <person name="Binder M."/>
            <person name="Bloem J."/>
            <person name="Labutti K."/>
            <person name="Salamov A."/>
            <person name="Andreopoulos B."/>
            <person name="Baker S."/>
            <person name="Barry K."/>
            <person name="Bills G."/>
            <person name="Bluhm B."/>
            <person name="Cannon C."/>
            <person name="Castanera R."/>
            <person name="Culley D."/>
            <person name="Daum C."/>
            <person name="Ezra D."/>
            <person name="Gonzalez J."/>
            <person name="Henrissat B."/>
            <person name="Kuo A."/>
            <person name="Liang C."/>
            <person name="Lipzen A."/>
            <person name="Lutzoni F."/>
            <person name="Magnuson J."/>
            <person name="Mondo S."/>
            <person name="Nolan M."/>
            <person name="Ohm R."/>
            <person name="Pangilinan J."/>
            <person name="Park H.-J."/>
            <person name="Ramirez L."/>
            <person name="Alfaro M."/>
            <person name="Sun H."/>
            <person name="Tritt A."/>
            <person name="Yoshinaga Y."/>
            <person name="Zwiers L.-H."/>
            <person name="Turgeon B."/>
            <person name="Goodwin S."/>
            <person name="Spatafora J."/>
            <person name="Crous P."/>
            <person name="Grigoriev I."/>
        </authorList>
    </citation>
    <scope>NUCLEOTIDE SEQUENCE</scope>
    <source>
        <strain evidence="2">CBS 115976</strain>
    </source>
</reference>
<proteinExistence type="predicted"/>
<dbReference type="Gene3D" id="3.40.30.10">
    <property type="entry name" value="Glutaredoxin"/>
    <property type="match status" value="1"/>
</dbReference>
<organism evidence="2 3">
    <name type="scientific">Microthyrium microscopicum</name>
    <dbReference type="NCBI Taxonomy" id="703497"/>
    <lineage>
        <taxon>Eukaryota</taxon>
        <taxon>Fungi</taxon>
        <taxon>Dikarya</taxon>
        <taxon>Ascomycota</taxon>
        <taxon>Pezizomycotina</taxon>
        <taxon>Dothideomycetes</taxon>
        <taxon>Dothideomycetes incertae sedis</taxon>
        <taxon>Microthyriales</taxon>
        <taxon>Microthyriaceae</taxon>
        <taxon>Microthyrium</taxon>
    </lineage>
</organism>
<dbReference type="InterPro" id="IPR032801">
    <property type="entry name" value="PXL2A/B/C"/>
</dbReference>
<dbReference type="Proteomes" id="UP000799302">
    <property type="component" value="Unassembled WGS sequence"/>
</dbReference>
<dbReference type="Pfam" id="PF13911">
    <property type="entry name" value="AhpC-TSA_2"/>
    <property type="match status" value="1"/>
</dbReference>
<sequence>MATVESLPAESTSAQPIKTGTTSTSPNSPPNPQTLPTPPPTDASDCGCGPPTTAPVTNHLPDASTTKTILSLPITDAQSIQHTLQSHLSSTPAAKHLLIFVRHFYCYNCQEFLRHLVHHIPQLPANTAITIISNGAPALIEPYIAATQVPYPVFVDPAPSPLYKALGLASTKSMGAKSEYVQQGLLAGVVQGVLQGVGSGKHATSGGAMWQVGGEFLFERNDKTYEANWAIGKSKGEKVEQPKEAGDEWEITWAHRMKTTRDHVSMEELRRVLGVDASAVPVEDRKSGWSEVWRSWKAWHRGFVDKAEKNKGPKPPGLFGTMV</sequence>
<dbReference type="EMBL" id="MU004234">
    <property type="protein sequence ID" value="KAF2670302.1"/>
    <property type="molecule type" value="Genomic_DNA"/>
</dbReference>
<dbReference type="InterPro" id="IPR036249">
    <property type="entry name" value="Thioredoxin-like_sf"/>
</dbReference>
<dbReference type="OrthoDB" id="40334at2759"/>
<evidence type="ECO:0000313" key="2">
    <source>
        <dbReference type="EMBL" id="KAF2670302.1"/>
    </source>
</evidence>
<gene>
    <name evidence="2" type="ORF">BT63DRAFT_413041</name>
</gene>
<evidence type="ECO:0000313" key="3">
    <source>
        <dbReference type="Proteomes" id="UP000799302"/>
    </source>
</evidence>
<name>A0A6A6UDR7_9PEZI</name>
<dbReference type="PANTHER" id="PTHR28630">
    <property type="match status" value="1"/>
</dbReference>
<dbReference type="AlphaFoldDB" id="A0A6A6UDR7"/>
<dbReference type="SUPFAM" id="SSF52833">
    <property type="entry name" value="Thioredoxin-like"/>
    <property type="match status" value="1"/>
</dbReference>
<feature type="compositionally biased region" description="Polar residues" evidence="1">
    <location>
        <begin position="9"/>
        <end position="18"/>
    </location>
</feature>
<protein>
    <submittedName>
        <fullName evidence="2">Uncharacterized protein</fullName>
    </submittedName>
</protein>
<evidence type="ECO:0000256" key="1">
    <source>
        <dbReference type="SAM" id="MobiDB-lite"/>
    </source>
</evidence>
<feature type="compositionally biased region" description="Pro residues" evidence="1">
    <location>
        <begin position="27"/>
        <end position="41"/>
    </location>
</feature>
<accession>A0A6A6UDR7</accession>
<dbReference type="PANTHER" id="PTHR28630:SF3">
    <property type="entry name" value="PEROXIREDOXIN-LIKE 2C"/>
    <property type="match status" value="1"/>
</dbReference>
<keyword evidence="3" id="KW-1185">Reference proteome</keyword>
<feature type="region of interest" description="Disordered" evidence="1">
    <location>
        <begin position="1"/>
        <end position="62"/>
    </location>
</feature>